<evidence type="ECO:0000256" key="1">
    <source>
        <dbReference type="ARBA" id="ARBA00004651"/>
    </source>
</evidence>
<accession>A0ABT9U622</accession>
<dbReference type="Proteomes" id="UP001229346">
    <property type="component" value="Unassembled WGS sequence"/>
</dbReference>
<evidence type="ECO:0000256" key="3">
    <source>
        <dbReference type="ARBA" id="ARBA00022448"/>
    </source>
</evidence>
<evidence type="ECO:0000256" key="2">
    <source>
        <dbReference type="ARBA" id="ARBA00007783"/>
    </source>
</evidence>
<feature type="transmembrane region" description="Helical" evidence="8">
    <location>
        <begin position="188"/>
        <end position="207"/>
    </location>
</feature>
<protein>
    <submittedName>
        <fullName evidence="10">ABC-2 type transport system permease protein</fullName>
    </submittedName>
</protein>
<gene>
    <name evidence="10" type="ORF">J2T15_003962</name>
</gene>
<comment type="subcellular location">
    <subcellularLocation>
        <location evidence="1">Cell membrane</location>
        <topology evidence="1">Multi-pass membrane protein</topology>
    </subcellularLocation>
</comment>
<evidence type="ECO:0000256" key="8">
    <source>
        <dbReference type="SAM" id="Phobius"/>
    </source>
</evidence>
<evidence type="ECO:0000259" key="9">
    <source>
        <dbReference type="PROSITE" id="PS51012"/>
    </source>
</evidence>
<keyword evidence="6 8" id="KW-1133">Transmembrane helix</keyword>
<reference evidence="10 11" key="1">
    <citation type="submission" date="2023-07" db="EMBL/GenBank/DDBJ databases">
        <title>Sorghum-associated microbial communities from plants grown in Nebraska, USA.</title>
        <authorList>
            <person name="Schachtman D."/>
        </authorList>
    </citation>
    <scope>NUCLEOTIDE SEQUENCE [LARGE SCALE GENOMIC DNA]</scope>
    <source>
        <strain evidence="10 11">CC482</strain>
    </source>
</reference>
<evidence type="ECO:0000256" key="4">
    <source>
        <dbReference type="ARBA" id="ARBA00022475"/>
    </source>
</evidence>
<keyword evidence="4" id="KW-1003">Cell membrane</keyword>
<keyword evidence="11" id="KW-1185">Reference proteome</keyword>
<feature type="transmembrane region" description="Helical" evidence="8">
    <location>
        <begin position="228"/>
        <end position="251"/>
    </location>
</feature>
<keyword evidence="5 8" id="KW-0812">Transmembrane</keyword>
<dbReference type="RefSeq" id="WP_307205875.1">
    <property type="nucleotide sequence ID" value="NZ_JAUSSU010000008.1"/>
</dbReference>
<dbReference type="InterPro" id="IPR047817">
    <property type="entry name" value="ABC2_TM_bact-type"/>
</dbReference>
<evidence type="ECO:0000313" key="11">
    <source>
        <dbReference type="Proteomes" id="UP001229346"/>
    </source>
</evidence>
<dbReference type="PANTHER" id="PTHR30294">
    <property type="entry name" value="MEMBRANE COMPONENT OF ABC TRANSPORTER YHHJ-RELATED"/>
    <property type="match status" value="1"/>
</dbReference>
<proteinExistence type="inferred from homology"/>
<evidence type="ECO:0000256" key="6">
    <source>
        <dbReference type="ARBA" id="ARBA00022989"/>
    </source>
</evidence>
<name>A0ABT9U622_PAEHA</name>
<organism evidence="10 11">
    <name type="scientific">Paenibacillus harenae</name>
    <dbReference type="NCBI Taxonomy" id="306543"/>
    <lineage>
        <taxon>Bacteria</taxon>
        <taxon>Bacillati</taxon>
        <taxon>Bacillota</taxon>
        <taxon>Bacilli</taxon>
        <taxon>Bacillales</taxon>
        <taxon>Paenibacillaceae</taxon>
        <taxon>Paenibacillus</taxon>
    </lineage>
</organism>
<evidence type="ECO:0000256" key="7">
    <source>
        <dbReference type="ARBA" id="ARBA00023136"/>
    </source>
</evidence>
<dbReference type="InterPro" id="IPR051449">
    <property type="entry name" value="ABC-2_transporter_component"/>
</dbReference>
<dbReference type="PROSITE" id="PS51012">
    <property type="entry name" value="ABC_TM2"/>
    <property type="match status" value="1"/>
</dbReference>
<evidence type="ECO:0000256" key="5">
    <source>
        <dbReference type="ARBA" id="ARBA00022692"/>
    </source>
</evidence>
<keyword evidence="3" id="KW-0813">Transport</keyword>
<evidence type="ECO:0000313" key="10">
    <source>
        <dbReference type="EMBL" id="MDQ0114506.1"/>
    </source>
</evidence>
<sequence>MKETIWLVRRMALNTVKNYKMMLLYLCLPIFGILLSSSIYSNADQPPLKVGVVNPDGGQSVSKDLVAYISKLDQVEVREIRAVEAKGLLKSGELDTALTLPKGFADSVLTGGPANVSLASVQGSQVAPYIKSYVNAYIGNLASIGLASGGEQAKFNELYKSFLHTEFGLTIDKVEDRSVQHRKSAQTVGYLIMLMLFSAVNLSSMILKEKENRTLFRLFAAPITGRAYVGANVIVNVFVMLIQIVVTLVVMTRLFHMESGIPVGQLFLLLGLFALVAVGLSLAIVAFSSSSMAASGIQTMVIIPTCLLAGCLFPIATMPAFMQQIAQFLPQYWLLDTVGRLQQGEPASGVLLNLAILLAFALVLSMTAAYKFGRNKELHSFI</sequence>
<dbReference type="EMBL" id="JAUSSU010000008">
    <property type="protein sequence ID" value="MDQ0114506.1"/>
    <property type="molecule type" value="Genomic_DNA"/>
</dbReference>
<feature type="transmembrane region" description="Helical" evidence="8">
    <location>
        <begin position="350"/>
        <end position="370"/>
    </location>
</feature>
<dbReference type="Gene3D" id="3.40.1710.10">
    <property type="entry name" value="abc type-2 transporter like domain"/>
    <property type="match status" value="1"/>
</dbReference>
<feature type="transmembrane region" description="Helical" evidence="8">
    <location>
        <begin position="263"/>
        <end position="287"/>
    </location>
</feature>
<dbReference type="PANTHER" id="PTHR30294:SF45">
    <property type="entry name" value="LINEARMYCIN RESISTANCE PERMEASE PROTEIN LNRN"/>
    <property type="match status" value="1"/>
</dbReference>
<keyword evidence="7 8" id="KW-0472">Membrane</keyword>
<dbReference type="InterPro" id="IPR013525">
    <property type="entry name" value="ABC2_TM"/>
</dbReference>
<feature type="transmembrane region" description="Helical" evidence="8">
    <location>
        <begin position="299"/>
        <end position="322"/>
    </location>
</feature>
<comment type="similarity">
    <text evidence="2">Belongs to the ABC-2 integral membrane protein family.</text>
</comment>
<feature type="domain" description="ABC transmembrane type-2" evidence="9">
    <location>
        <begin position="151"/>
        <end position="375"/>
    </location>
</feature>
<comment type="caution">
    <text evidence="10">The sequence shown here is derived from an EMBL/GenBank/DDBJ whole genome shotgun (WGS) entry which is preliminary data.</text>
</comment>
<dbReference type="Pfam" id="PF12698">
    <property type="entry name" value="ABC2_membrane_3"/>
    <property type="match status" value="1"/>
</dbReference>